<sequence>MMSFTDWAMSLGGLGFLLLGMAMMTEGLKAAAGDSLRSILERSTQTRPRALLTGFTLTAVVQSSSAVIMTTLGFTNAGMLTMRKAAWVVFGSNVGTTVTAWIVALIGLKVRVDAAALPMIGVGMLLHLFLQQGRLKHLGFALAGFGILFFGLGTLRDAFDNIADVIPVEQIAAAGGWGIVIGVLGGALLTVLIQSSSASLAIILTAAVTGVFTPMVGASLVIGANLGTTGTSLLAAIGATANARRLAMVHVSQKAFTGLIALLLLWPMWLLVDYIADHTGGTITTALALFHTLFNVLGVLLMWLFSEYLFRRVERWIKQPELSSDKPRYLDKTVLSSPAMGVAAMHSELKRVFKQLLRRARNILQLSEDERDGHDEVNTLALLERIEEFGEALTSQANLAGSAETFLNLSWAQQELRELRLNLNELRKRPFERLHGAIPPELLLQFSDLLGSGQLKALSGNHREQALANIATIRRLTRRQLLAEIENGTQKATRVTEYLAIIALCEDSAKRVIRIANILYPAPTEPVATEPVATA</sequence>
<feature type="transmembrane region" description="Helical" evidence="6">
    <location>
        <begin position="200"/>
        <end position="220"/>
    </location>
</feature>
<dbReference type="InterPro" id="IPR003841">
    <property type="entry name" value="Na/Pi_transpt"/>
</dbReference>
<evidence type="ECO:0000256" key="2">
    <source>
        <dbReference type="ARBA" id="ARBA00022475"/>
    </source>
</evidence>
<dbReference type="NCBIfam" id="NF037997">
    <property type="entry name" value="Na_Pi_symport"/>
    <property type="match status" value="1"/>
</dbReference>
<feature type="transmembrane region" description="Helical" evidence="6">
    <location>
        <begin position="288"/>
        <end position="310"/>
    </location>
</feature>
<feature type="transmembrane region" description="Helical" evidence="6">
    <location>
        <begin position="255"/>
        <end position="276"/>
    </location>
</feature>
<accession>A0ABY0BZ68</accession>
<feature type="transmembrane region" description="Helical" evidence="6">
    <location>
        <begin position="137"/>
        <end position="159"/>
    </location>
</feature>
<feature type="transmembrane region" description="Helical" evidence="6">
    <location>
        <begin position="171"/>
        <end position="193"/>
    </location>
</feature>
<keyword evidence="5 6" id="KW-0472">Membrane</keyword>
<feature type="transmembrane region" description="Helical" evidence="6">
    <location>
        <begin position="86"/>
        <end position="108"/>
    </location>
</feature>
<reference evidence="7 8" key="1">
    <citation type="journal article" date="2018" name="Front. Microbiol.">
        <title>Genome-Based Analysis Reveals the Taxonomy and Diversity of the Family Idiomarinaceae.</title>
        <authorList>
            <person name="Liu Y."/>
            <person name="Lai Q."/>
            <person name="Shao Z."/>
        </authorList>
    </citation>
    <scope>NUCLEOTIDE SEQUENCE [LARGE SCALE GENOMIC DNA]</scope>
    <source>
        <strain evidence="7 8">GBSy1</strain>
    </source>
</reference>
<feature type="transmembrane region" description="Helical" evidence="6">
    <location>
        <begin position="114"/>
        <end position="130"/>
    </location>
</feature>
<evidence type="ECO:0000313" key="7">
    <source>
        <dbReference type="EMBL" id="RUO29975.1"/>
    </source>
</evidence>
<dbReference type="Proteomes" id="UP000287410">
    <property type="component" value="Unassembled WGS sequence"/>
</dbReference>
<dbReference type="PANTHER" id="PTHR10010">
    <property type="entry name" value="SOLUTE CARRIER FAMILY 34 SODIUM PHOSPHATE , MEMBER 2-RELATED"/>
    <property type="match status" value="1"/>
</dbReference>
<dbReference type="PANTHER" id="PTHR10010:SF46">
    <property type="entry name" value="SODIUM-DEPENDENT PHOSPHATE TRANSPORT PROTEIN 2B"/>
    <property type="match status" value="1"/>
</dbReference>
<feature type="transmembrane region" description="Helical" evidence="6">
    <location>
        <begin position="226"/>
        <end position="243"/>
    </location>
</feature>
<comment type="subcellular location">
    <subcellularLocation>
        <location evidence="1">Cell membrane</location>
        <topology evidence="1">Multi-pass membrane protein</topology>
    </subcellularLocation>
</comment>
<evidence type="ECO:0000256" key="6">
    <source>
        <dbReference type="SAM" id="Phobius"/>
    </source>
</evidence>
<feature type="transmembrane region" description="Helical" evidence="6">
    <location>
        <begin position="54"/>
        <end position="74"/>
    </location>
</feature>
<evidence type="ECO:0000256" key="1">
    <source>
        <dbReference type="ARBA" id="ARBA00004651"/>
    </source>
</evidence>
<comment type="caution">
    <text evidence="7">The sequence shown here is derived from an EMBL/GenBank/DDBJ whole genome shotgun (WGS) entry which is preliminary data.</text>
</comment>
<gene>
    <name evidence="7" type="ORF">CWE12_08415</name>
</gene>
<protein>
    <submittedName>
        <fullName evidence="7">Na/Pi-cotransporter II-like protein</fullName>
    </submittedName>
</protein>
<keyword evidence="2" id="KW-1003">Cell membrane</keyword>
<proteinExistence type="predicted"/>
<dbReference type="EMBL" id="PIPN01000003">
    <property type="protein sequence ID" value="RUO29975.1"/>
    <property type="molecule type" value="Genomic_DNA"/>
</dbReference>
<evidence type="ECO:0000313" key="8">
    <source>
        <dbReference type="Proteomes" id="UP000287410"/>
    </source>
</evidence>
<evidence type="ECO:0000256" key="4">
    <source>
        <dbReference type="ARBA" id="ARBA00022989"/>
    </source>
</evidence>
<keyword evidence="4 6" id="KW-1133">Transmembrane helix</keyword>
<organism evidence="7 8">
    <name type="scientific">Aliidiomarina sedimenti</name>
    <dbReference type="NCBI Taxonomy" id="1933879"/>
    <lineage>
        <taxon>Bacteria</taxon>
        <taxon>Pseudomonadati</taxon>
        <taxon>Pseudomonadota</taxon>
        <taxon>Gammaproteobacteria</taxon>
        <taxon>Alteromonadales</taxon>
        <taxon>Idiomarinaceae</taxon>
        <taxon>Aliidiomarina</taxon>
    </lineage>
</organism>
<evidence type="ECO:0000256" key="5">
    <source>
        <dbReference type="ARBA" id="ARBA00023136"/>
    </source>
</evidence>
<keyword evidence="3 6" id="KW-0812">Transmembrane</keyword>
<dbReference type="RefSeq" id="WP_126789246.1">
    <property type="nucleotide sequence ID" value="NZ_PIPN01000003.1"/>
</dbReference>
<name>A0ABY0BZ68_9GAMM</name>
<keyword evidence="8" id="KW-1185">Reference proteome</keyword>
<evidence type="ECO:0000256" key="3">
    <source>
        <dbReference type="ARBA" id="ARBA00022692"/>
    </source>
</evidence>
<dbReference type="Pfam" id="PF02690">
    <property type="entry name" value="Na_Pi_cotrans"/>
    <property type="match status" value="1"/>
</dbReference>